<keyword evidence="5" id="KW-0812">Transmembrane</keyword>
<comment type="subcellular location">
    <subcellularLocation>
        <location evidence="1">Cell outer membrane</location>
        <topology evidence="1">Single-pass membrane protein</topology>
    </subcellularLocation>
    <subcellularLocation>
        <location evidence="2">Periplasm</location>
    </subcellularLocation>
</comment>
<sequence length="50" mass="5389">MPRIPNCQQGFTLMEVLVAISIIGLLAAVLIPNLFNVRKATNDSSAYALT</sequence>
<keyword evidence="4" id="KW-0998">Cell outer membrane</keyword>
<keyword evidence="5" id="KW-1133">Transmembrane helix</keyword>
<evidence type="ECO:0000256" key="2">
    <source>
        <dbReference type="ARBA" id="ARBA00004418"/>
    </source>
</evidence>
<reference evidence="7" key="1">
    <citation type="journal article" date="2019" name="Int. J. Syst. Evol. Microbiol.">
        <title>The Global Catalogue of Microorganisms (GCM) 10K type strain sequencing project: providing services to taxonomists for standard genome sequencing and annotation.</title>
        <authorList>
            <consortium name="The Broad Institute Genomics Platform"/>
            <consortium name="The Broad Institute Genome Sequencing Center for Infectious Disease"/>
            <person name="Wu L."/>
            <person name="Ma J."/>
        </authorList>
    </citation>
    <scope>NUCLEOTIDE SEQUENCE [LARGE SCALE GENOMIC DNA]</scope>
    <source>
        <strain evidence="7">KCTC 33842</strain>
    </source>
</reference>
<dbReference type="InterPro" id="IPR045584">
    <property type="entry name" value="Pilin-like"/>
</dbReference>
<dbReference type="NCBIfam" id="TIGR02532">
    <property type="entry name" value="IV_pilin_GFxxxE"/>
    <property type="match status" value="1"/>
</dbReference>
<keyword evidence="5" id="KW-0472">Membrane</keyword>
<evidence type="ECO:0000313" key="6">
    <source>
        <dbReference type="EMBL" id="MFD2608511.1"/>
    </source>
</evidence>
<dbReference type="Proteomes" id="UP001597475">
    <property type="component" value="Unassembled WGS sequence"/>
</dbReference>
<dbReference type="InterPro" id="IPR012902">
    <property type="entry name" value="N_methyl_site"/>
</dbReference>
<dbReference type="Pfam" id="PF07963">
    <property type="entry name" value="N_methyl"/>
    <property type="match status" value="1"/>
</dbReference>
<evidence type="ECO:0000313" key="7">
    <source>
        <dbReference type="Proteomes" id="UP001597475"/>
    </source>
</evidence>
<organism evidence="6 7">
    <name type="scientific">Deinococcus taklimakanensis</name>
    <dbReference type="NCBI Taxonomy" id="536443"/>
    <lineage>
        <taxon>Bacteria</taxon>
        <taxon>Thermotogati</taxon>
        <taxon>Deinococcota</taxon>
        <taxon>Deinococci</taxon>
        <taxon>Deinococcales</taxon>
        <taxon>Deinococcaceae</taxon>
        <taxon>Deinococcus</taxon>
    </lineage>
</organism>
<protein>
    <submittedName>
        <fullName evidence="6">Type II secretion system protein</fullName>
    </submittedName>
</protein>
<evidence type="ECO:0000256" key="3">
    <source>
        <dbReference type="ARBA" id="ARBA00022764"/>
    </source>
</evidence>
<evidence type="ECO:0000256" key="4">
    <source>
        <dbReference type="ARBA" id="ARBA00023237"/>
    </source>
</evidence>
<evidence type="ECO:0000256" key="5">
    <source>
        <dbReference type="SAM" id="Phobius"/>
    </source>
</evidence>
<keyword evidence="7" id="KW-1185">Reference proteome</keyword>
<feature type="transmembrane region" description="Helical" evidence="5">
    <location>
        <begin position="12"/>
        <end position="35"/>
    </location>
</feature>
<keyword evidence="3" id="KW-0574">Periplasm</keyword>
<evidence type="ECO:0000256" key="1">
    <source>
        <dbReference type="ARBA" id="ARBA00004203"/>
    </source>
</evidence>
<name>A0ABW5NZN7_9DEIO</name>
<dbReference type="Gene3D" id="3.30.700.10">
    <property type="entry name" value="Glycoprotein, Type 4 Pilin"/>
    <property type="match status" value="1"/>
</dbReference>
<proteinExistence type="predicted"/>
<comment type="caution">
    <text evidence="6">The sequence shown here is derived from an EMBL/GenBank/DDBJ whole genome shotgun (WGS) entry which is preliminary data.</text>
</comment>
<gene>
    <name evidence="6" type="ORF">ACFSR9_03530</name>
</gene>
<dbReference type="EMBL" id="JBHUMK010000012">
    <property type="protein sequence ID" value="MFD2608511.1"/>
    <property type="molecule type" value="Genomic_DNA"/>
</dbReference>
<dbReference type="SUPFAM" id="SSF54523">
    <property type="entry name" value="Pili subunits"/>
    <property type="match status" value="1"/>
</dbReference>
<dbReference type="RefSeq" id="WP_386843096.1">
    <property type="nucleotide sequence ID" value="NZ_JBHUMK010000012.1"/>
</dbReference>
<accession>A0ABW5NZN7</accession>